<dbReference type="GO" id="GO:0008773">
    <property type="term" value="F:[protein-PII] uridylyltransferase activity"/>
    <property type="evidence" value="ECO:0007669"/>
    <property type="project" value="InterPro"/>
</dbReference>
<evidence type="ECO:0000256" key="6">
    <source>
        <dbReference type="ARBA" id="ARBA00023268"/>
    </source>
</evidence>
<dbReference type="InterPro" id="IPR003607">
    <property type="entry name" value="HD/PDEase_dom"/>
</dbReference>
<evidence type="ECO:0000256" key="4">
    <source>
        <dbReference type="ARBA" id="ARBA00022801"/>
    </source>
</evidence>
<dbReference type="CDD" id="cd00077">
    <property type="entry name" value="HDc"/>
    <property type="match status" value="1"/>
</dbReference>
<keyword evidence="5" id="KW-0460">Magnesium</keyword>
<dbReference type="AlphaFoldDB" id="A0A1J5TBY7"/>
<keyword evidence="3" id="KW-0677">Repeat</keyword>
<proteinExistence type="inferred from homology"/>
<dbReference type="PIRSF" id="PIRSF006288">
    <property type="entry name" value="PII_uridyltransf"/>
    <property type="match status" value="1"/>
</dbReference>
<dbReference type="GO" id="GO:0016787">
    <property type="term" value="F:hydrolase activity"/>
    <property type="evidence" value="ECO:0007669"/>
    <property type="project" value="UniProtKB-KW"/>
</dbReference>
<evidence type="ECO:0000256" key="2">
    <source>
        <dbReference type="ARBA" id="ARBA00022695"/>
    </source>
</evidence>
<dbReference type="Pfam" id="PF01909">
    <property type="entry name" value="NTP_transf_2"/>
    <property type="match status" value="1"/>
</dbReference>
<evidence type="ECO:0000256" key="3">
    <source>
        <dbReference type="ARBA" id="ARBA00022737"/>
    </source>
</evidence>
<sequence>MNADLAQTPASKDNVAFWRQHIKDGISVLKTNFYKTPNTARLFKQHCILIDGLLAAIWAQVNFDKTCCLIAVGGYGRGELYPHSDIDLLILLPEGVIDGSPLSLNIEALIGLFWDIGLNVGHSVRSLNECISEAKKDITVQTNLIESRLLAGDKALYQSFLSDIDRTMDVPVFFKAKLKEQNNRHAKFNDTAYNLEPNIKESPGGLRDLHMIMWLTRSLSMHHGLISNTCNCWNILVKQNIISVLEARQIRQHEKNLQLLRIHLHFLSGRREDRLLFDFQNDLATTLGYINTPRKRASEQLMQSYYRSVKFISLMNEIILKLLQKILSATPTIIKPINSRFEAHNQLLVAKTAGLLQQQPTAILEAFLLLQQHPELIGMSASLLRNLQRVKKLVNRDFRQNPINKKHFIEILSQPQGINHALRAMNRYGILGSYIPAFGKIVGQMQHDLFHVYTVDEHILNVLANLRRFAKPDLKHEFPLCSELFASFEAPHLLYLAALFHDIAKGRGGDHSTLGTLDASRFCKQHALSKADSALVAWLVESHLKMSATAQKSDLSDPSVIEAFAHFVGDERRLVALYLLTVADIRGTSPVVWNAWKARLLESLFYATRRTLAHHIIHPQQAIELRKTEAAQKLNKFGLSAHSYEHLWAKFGVNYFIRHESDEIAWHSRLLTPHLMASQPIVRARLSPSGDGIQVMIYTKDRNDLFARICNFFDRMGYTIVEAKIYTTDHAYALDSFIVLDQSGKSVSYSGLLNFIEVDLTQKLDESYQLESPLKGRISRQVKHMPIQTQVTITKEADNNNHKLEIIANDRPGLLATLAHQFLIHKIELHNAKINTLGNRAEDSFLISARKGQKLDMEHIRLLQESLIAEI</sequence>
<evidence type="ECO:0000256" key="5">
    <source>
        <dbReference type="ARBA" id="ARBA00022842"/>
    </source>
</evidence>
<dbReference type="Pfam" id="PF08335">
    <property type="entry name" value="GlnD_UR_UTase"/>
    <property type="match status" value="1"/>
</dbReference>
<evidence type="ECO:0000259" key="8">
    <source>
        <dbReference type="PROSITE" id="PS51831"/>
    </source>
</evidence>
<dbReference type="SUPFAM" id="SSF81593">
    <property type="entry name" value="Nucleotidyltransferase substrate binding subunit/domain"/>
    <property type="match status" value="1"/>
</dbReference>
<keyword evidence="6" id="KW-0511">Multifunctional enzyme</keyword>
<organism evidence="9">
    <name type="scientific">mine drainage metagenome</name>
    <dbReference type="NCBI Taxonomy" id="410659"/>
    <lineage>
        <taxon>unclassified sequences</taxon>
        <taxon>metagenomes</taxon>
        <taxon>ecological metagenomes</taxon>
    </lineage>
</organism>
<dbReference type="PROSITE" id="PS51671">
    <property type="entry name" value="ACT"/>
    <property type="match status" value="2"/>
</dbReference>
<dbReference type="Gene3D" id="1.10.3090.10">
    <property type="entry name" value="cca-adding enzyme, domain 2"/>
    <property type="match status" value="1"/>
</dbReference>
<dbReference type="InterPro" id="IPR043519">
    <property type="entry name" value="NT_sf"/>
</dbReference>
<dbReference type="CDD" id="cd04899">
    <property type="entry name" value="ACT_ACR-UUR-like_2"/>
    <property type="match status" value="1"/>
</dbReference>
<evidence type="ECO:0000313" key="9">
    <source>
        <dbReference type="EMBL" id="OIR17627.1"/>
    </source>
</evidence>
<reference evidence="9" key="1">
    <citation type="submission" date="2016-10" db="EMBL/GenBank/DDBJ databases">
        <title>Sequence of Gallionella enrichment culture.</title>
        <authorList>
            <person name="Poehlein A."/>
            <person name="Muehling M."/>
            <person name="Daniel R."/>
        </authorList>
    </citation>
    <scope>NUCLEOTIDE SEQUENCE</scope>
</reference>
<dbReference type="PANTHER" id="PTHR47320:SF1">
    <property type="entry name" value="BIFUNCTIONAL URIDYLYLTRANSFERASE_URIDYLYL-REMOVING ENZYME"/>
    <property type="match status" value="1"/>
</dbReference>
<dbReference type="CDD" id="cd05401">
    <property type="entry name" value="NT_GlnE_GlnD_like"/>
    <property type="match status" value="1"/>
</dbReference>
<keyword evidence="1 9" id="KW-0808">Transferase</keyword>
<name>A0A1J5TBY7_9ZZZZ</name>
<keyword evidence="4" id="KW-0378">Hydrolase</keyword>
<dbReference type="InterPro" id="IPR006674">
    <property type="entry name" value="HD_domain"/>
</dbReference>
<dbReference type="PANTHER" id="PTHR47320">
    <property type="entry name" value="BIFUNCTIONAL URIDYLYLTRANSFERASE/URIDYLYL-REMOVING ENZYME"/>
    <property type="match status" value="1"/>
</dbReference>
<dbReference type="SMART" id="SM00471">
    <property type="entry name" value="HDc"/>
    <property type="match status" value="1"/>
</dbReference>
<dbReference type="InterPro" id="IPR002934">
    <property type="entry name" value="Polymerase_NTP_transf_dom"/>
</dbReference>
<feature type="domain" description="ACT" evidence="7">
    <location>
        <begin position="803"/>
        <end position="871"/>
    </location>
</feature>
<dbReference type="HAMAP" id="MF_00277">
    <property type="entry name" value="PII_uridylyl_transf"/>
    <property type="match status" value="1"/>
</dbReference>
<dbReference type="SUPFAM" id="SSF55021">
    <property type="entry name" value="ACT-like"/>
    <property type="match status" value="2"/>
</dbReference>
<dbReference type="SUPFAM" id="SSF81301">
    <property type="entry name" value="Nucleotidyltransferase"/>
    <property type="match status" value="1"/>
</dbReference>
<protein>
    <submittedName>
        <fullName evidence="9">Bifunctional uridylyltransferase/uridylyl-removing enzyme</fullName>
    </submittedName>
</protein>
<dbReference type="InterPro" id="IPR010043">
    <property type="entry name" value="UTase/UR"/>
</dbReference>
<evidence type="ECO:0000259" key="7">
    <source>
        <dbReference type="PROSITE" id="PS51671"/>
    </source>
</evidence>
<feature type="domain" description="ACT" evidence="7">
    <location>
        <begin position="694"/>
        <end position="779"/>
    </location>
</feature>
<evidence type="ECO:0000256" key="1">
    <source>
        <dbReference type="ARBA" id="ARBA00022679"/>
    </source>
</evidence>
<dbReference type="NCBIfam" id="TIGR01693">
    <property type="entry name" value="UTase_glnD"/>
    <property type="match status" value="1"/>
</dbReference>
<keyword evidence="2 9" id="KW-0548">Nucleotidyltransferase</keyword>
<dbReference type="EMBL" id="MLJW01000004">
    <property type="protein sequence ID" value="OIR17627.1"/>
    <property type="molecule type" value="Genomic_DNA"/>
</dbReference>
<dbReference type="NCBIfam" id="NF002837">
    <property type="entry name" value="PRK03059.1"/>
    <property type="match status" value="1"/>
</dbReference>
<dbReference type="InterPro" id="IPR045865">
    <property type="entry name" value="ACT-like_dom_sf"/>
</dbReference>
<gene>
    <name evidence="9" type="primary">glnD_1</name>
    <name evidence="9" type="ORF">GALL_18450</name>
</gene>
<dbReference type="SUPFAM" id="SSF81891">
    <property type="entry name" value="Poly A polymerase C-terminal region-like"/>
    <property type="match status" value="1"/>
</dbReference>
<accession>A0A1J5TBY7</accession>
<dbReference type="CDD" id="cd04900">
    <property type="entry name" value="ACT_UUR-like_1"/>
    <property type="match status" value="1"/>
</dbReference>
<feature type="domain" description="HD" evidence="8">
    <location>
        <begin position="455"/>
        <end position="577"/>
    </location>
</feature>
<dbReference type="InterPro" id="IPR013546">
    <property type="entry name" value="PII_UdlTrfase/GS_AdlTrfase"/>
</dbReference>
<comment type="caution">
    <text evidence="9">The sequence shown here is derived from an EMBL/GenBank/DDBJ whole genome shotgun (WGS) entry which is preliminary data.</text>
</comment>
<dbReference type="Pfam" id="PF01966">
    <property type="entry name" value="HD"/>
    <property type="match status" value="1"/>
</dbReference>
<dbReference type="PROSITE" id="PS51831">
    <property type="entry name" value="HD"/>
    <property type="match status" value="1"/>
</dbReference>
<dbReference type="InterPro" id="IPR002912">
    <property type="entry name" value="ACT_dom"/>
</dbReference>